<protein>
    <submittedName>
        <fullName evidence="1">Uncharacterized protein</fullName>
    </submittedName>
</protein>
<dbReference type="Proteomes" id="UP001055811">
    <property type="component" value="Linkage Group LG02"/>
</dbReference>
<keyword evidence="2" id="KW-1185">Reference proteome</keyword>
<comment type="caution">
    <text evidence="1">The sequence shown here is derived from an EMBL/GenBank/DDBJ whole genome shotgun (WGS) entry which is preliminary data.</text>
</comment>
<reference evidence="1 2" key="2">
    <citation type="journal article" date="2022" name="Mol. Ecol. Resour.">
        <title>The genomes of chicory, endive, great burdock and yacon provide insights into Asteraceae paleo-polyploidization history and plant inulin production.</title>
        <authorList>
            <person name="Fan W."/>
            <person name="Wang S."/>
            <person name="Wang H."/>
            <person name="Wang A."/>
            <person name="Jiang F."/>
            <person name="Liu H."/>
            <person name="Zhao H."/>
            <person name="Xu D."/>
            <person name="Zhang Y."/>
        </authorList>
    </citation>
    <scope>NUCLEOTIDE SEQUENCE [LARGE SCALE GENOMIC DNA]</scope>
    <source>
        <strain evidence="2">cv. Punajuju</strain>
        <tissue evidence="1">Leaves</tissue>
    </source>
</reference>
<name>A0ACB9GFM2_CICIN</name>
<gene>
    <name evidence="1" type="ORF">L2E82_12470</name>
</gene>
<evidence type="ECO:0000313" key="2">
    <source>
        <dbReference type="Proteomes" id="UP001055811"/>
    </source>
</evidence>
<dbReference type="EMBL" id="CM042010">
    <property type="protein sequence ID" value="KAI3782424.1"/>
    <property type="molecule type" value="Genomic_DNA"/>
</dbReference>
<proteinExistence type="predicted"/>
<organism evidence="1 2">
    <name type="scientific">Cichorium intybus</name>
    <name type="common">Chicory</name>
    <dbReference type="NCBI Taxonomy" id="13427"/>
    <lineage>
        <taxon>Eukaryota</taxon>
        <taxon>Viridiplantae</taxon>
        <taxon>Streptophyta</taxon>
        <taxon>Embryophyta</taxon>
        <taxon>Tracheophyta</taxon>
        <taxon>Spermatophyta</taxon>
        <taxon>Magnoliopsida</taxon>
        <taxon>eudicotyledons</taxon>
        <taxon>Gunneridae</taxon>
        <taxon>Pentapetalae</taxon>
        <taxon>asterids</taxon>
        <taxon>campanulids</taxon>
        <taxon>Asterales</taxon>
        <taxon>Asteraceae</taxon>
        <taxon>Cichorioideae</taxon>
        <taxon>Cichorieae</taxon>
        <taxon>Cichoriinae</taxon>
        <taxon>Cichorium</taxon>
    </lineage>
</organism>
<accession>A0ACB9GFM2</accession>
<reference evidence="2" key="1">
    <citation type="journal article" date="2022" name="Mol. Ecol. Resour.">
        <title>The genomes of chicory, endive, great burdock and yacon provide insights into Asteraceae palaeo-polyploidization history and plant inulin production.</title>
        <authorList>
            <person name="Fan W."/>
            <person name="Wang S."/>
            <person name="Wang H."/>
            <person name="Wang A."/>
            <person name="Jiang F."/>
            <person name="Liu H."/>
            <person name="Zhao H."/>
            <person name="Xu D."/>
            <person name="Zhang Y."/>
        </authorList>
    </citation>
    <scope>NUCLEOTIDE SEQUENCE [LARGE SCALE GENOMIC DNA]</scope>
    <source>
        <strain evidence="2">cv. Punajuju</strain>
    </source>
</reference>
<evidence type="ECO:0000313" key="1">
    <source>
        <dbReference type="EMBL" id="KAI3782424.1"/>
    </source>
</evidence>
<sequence>MSKFFESVGSFFSGRVQRQLPSTTVEFIGPDSEIDANDASEVAMMRRCWAMVYSYPVDVESGIVKLEEINIICRINAQHQQPVAKEEKVIPGVGYYRIGNLSKSRELLQQCLQIDQPPN</sequence>